<proteinExistence type="predicted"/>
<evidence type="ECO:0000313" key="1">
    <source>
        <dbReference type="EMBL" id="JAH28306.1"/>
    </source>
</evidence>
<name>A0A0E9RGQ2_ANGAN</name>
<reference evidence="1" key="1">
    <citation type="submission" date="2014-11" db="EMBL/GenBank/DDBJ databases">
        <authorList>
            <person name="Amaro Gonzalez C."/>
        </authorList>
    </citation>
    <scope>NUCLEOTIDE SEQUENCE</scope>
</reference>
<accession>A0A0E9RGQ2</accession>
<organism evidence="1">
    <name type="scientific">Anguilla anguilla</name>
    <name type="common">European freshwater eel</name>
    <name type="synonym">Muraena anguilla</name>
    <dbReference type="NCBI Taxonomy" id="7936"/>
    <lineage>
        <taxon>Eukaryota</taxon>
        <taxon>Metazoa</taxon>
        <taxon>Chordata</taxon>
        <taxon>Craniata</taxon>
        <taxon>Vertebrata</taxon>
        <taxon>Euteleostomi</taxon>
        <taxon>Actinopterygii</taxon>
        <taxon>Neopterygii</taxon>
        <taxon>Teleostei</taxon>
        <taxon>Anguilliformes</taxon>
        <taxon>Anguillidae</taxon>
        <taxon>Anguilla</taxon>
    </lineage>
</organism>
<dbReference type="EMBL" id="GBXM01080271">
    <property type="protein sequence ID" value="JAH28306.1"/>
    <property type="molecule type" value="Transcribed_RNA"/>
</dbReference>
<reference evidence="1" key="2">
    <citation type="journal article" date="2015" name="Fish Shellfish Immunol.">
        <title>Early steps in the European eel (Anguilla anguilla)-Vibrio vulnificus interaction in the gills: Role of the RtxA13 toxin.</title>
        <authorList>
            <person name="Callol A."/>
            <person name="Pajuelo D."/>
            <person name="Ebbesson L."/>
            <person name="Teles M."/>
            <person name="MacKenzie S."/>
            <person name="Amaro C."/>
        </authorList>
    </citation>
    <scope>NUCLEOTIDE SEQUENCE</scope>
</reference>
<sequence>MLYSIALHIIRLITAVSSHPYSFGS</sequence>
<protein>
    <submittedName>
        <fullName evidence="1">Uncharacterized protein</fullName>
    </submittedName>
</protein>
<dbReference type="AlphaFoldDB" id="A0A0E9RGQ2"/>